<comment type="caution">
    <text evidence="1">The sequence shown here is derived from an EMBL/GenBank/DDBJ whole genome shotgun (WGS) entry which is preliminary data.</text>
</comment>
<sequence length="62" mass="6994">MSLDKIISMDPDELIQFSNAIHQIMNDFIEKVTQYATQLQQINIYEEGAAKKNDGSLFSSAV</sequence>
<evidence type="ECO:0000313" key="1">
    <source>
        <dbReference type="EMBL" id="EUJ43860.1"/>
    </source>
</evidence>
<dbReference type="EMBL" id="AODM01000092">
    <property type="protein sequence ID" value="EUJ43860.1"/>
    <property type="molecule type" value="Genomic_DNA"/>
</dbReference>
<reference evidence="1 2" key="1">
    <citation type="submission" date="2012-12" db="EMBL/GenBank/DDBJ databases">
        <title>Novel taxa of Listeriaceae from agricultural environments in the United States.</title>
        <authorList>
            <person name="den Bakker H.C."/>
            <person name="Allred A."/>
            <person name="Warchocki S."/>
            <person name="Wright E.M."/>
            <person name="Burrell A."/>
            <person name="Nightingale K.K."/>
            <person name="Kephart D."/>
            <person name="Wiedmann M."/>
        </authorList>
    </citation>
    <scope>NUCLEOTIDE SEQUENCE [LARGE SCALE GENOMIC DNA]</scope>
    <source>
        <strain evidence="1 2">FSL S10-1203</strain>
    </source>
</reference>
<proteinExistence type="predicted"/>
<accession>W7D4I4</accession>
<dbReference type="Proteomes" id="UP000019241">
    <property type="component" value="Unassembled WGS sequence"/>
</dbReference>
<name>W7D4I4_9LIST</name>
<dbReference type="RefSeq" id="WP_036065526.1">
    <property type="nucleotide sequence ID" value="NZ_AODM01000092.1"/>
</dbReference>
<protein>
    <submittedName>
        <fullName evidence="1">Uncharacterized protein</fullName>
    </submittedName>
</protein>
<dbReference type="PATRIC" id="fig|1265822.4.peg.4164"/>
<gene>
    <name evidence="1" type="ORF">MCOL2_20353</name>
</gene>
<dbReference type="AlphaFoldDB" id="W7D4I4"/>
<evidence type="ECO:0000313" key="2">
    <source>
        <dbReference type="Proteomes" id="UP000019241"/>
    </source>
</evidence>
<organism evidence="1 2">
    <name type="scientific">Listeria fleischmannii FSL S10-1203</name>
    <dbReference type="NCBI Taxonomy" id="1265822"/>
    <lineage>
        <taxon>Bacteria</taxon>
        <taxon>Bacillati</taxon>
        <taxon>Bacillota</taxon>
        <taxon>Bacilli</taxon>
        <taxon>Bacillales</taxon>
        <taxon>Listeriaceae</taxon>
        <taxon>Listeria</taxon>
    </lineage>
</organism>